<proteinExistence type="predicted"/>
<protein>
    <submittedName>
        <fullName evidence="1">LO5</fullName>
    </submittedName>
</protein>
<accession>A0A6F9EZE5</accession>
<organism evidence="1">
    <name type="scientific">Grenadier adomavirus</name>
    <dbReference type="NCBI Taxonomy" id="2609868"/>
    <lineage>
        <taxon>Viruses</taxon>
        <taxon>Adomaviruses</taxon>
    </lineage>
</organism>
<sequence>MNQWPQWVDYSTIRPGEVGRDVFLVFDDNAGRNLCEARFNHPFLLMQQSDGRRNVGLGCCQMTVFNTAKNISAANGTSVIRVGNVPLTLRDGHYETQDQIETEINTQLQKKGGIGDIQFETDHLGYVTLRGTNPLAIPLLHDGKYIPDHIGDKLGFHTPTSEDPVEIDGEPYMVIQPGSQAVSCGDLFGPVGECLLICDECIYTPETQRVITTAALASYPARSQICCHPELRYRPLHDAPTLHKLTLRLVDRVSRSLNFVSGTPSATIDIKCL</sequence>
<reference evidence="1" key="1">
    <citation type="journal article" date="2020" name="J. ISSAAS">
        <title>Identification of Adomavirus Virion Proteins.</title>
        <authorList>
            <person name="Welch N.L."/>
            <person name="Tisza M.J."/>
            <person name="Starrett G.J."/>
            <person name="Belford A.K."/>
            <person name="Pastrana D.V."/>
            <person name="Pang Y.-Y.S."/>
            <person name="Schiller J.T."/>
            <person name="An P."/>
            <person name="Cantolupo P.G."/>
            <person name="Pipas J.M."/>
            <person name="Koda S."/>
            <person name="Subramaniam K."/>
            <person name="Waltzek T.B."/>
            <person name="Bian C."/>
            <person name="Shi Q."/>
            <person name="Ruan Z."/>
            <person name="Ng T.F.F."/>
            <person name="Buck C.B."/>
        </authorList>
    </citation>
    <scope>NUCLEOTIDE SEQUENCE</scope>
    <source>
        <strain evidence="1">3866</strain>
    </source>
</reference>
<dbReference type="EMBL" id="BK011018">
    <property type="protein sequence ID" value="DAC81178.1"/>
    <property type="molecule type" value="Genomic_DNA"/>
</dbReference>
<name>A0A6F9EZE5_9VIRU</name>
<evidence type="ECO:0000313" key="1">
    <source>
        <dbReference type="EMBL" id="DAC81178.1"/>
    </source>
</evidence>